<feature type="compositionally biased region" description="Basic residues" evidence="5">
    <location>
        <begin position="345"/>
        <end position="354"/>
    </location>
</feature>
<dbReference type="Gene3D" id="1.10.443.10">
    <property type="entry name" value="Intergrase catalytic core"/>
    <property type="match status" value="1"/>
</dbReference>
<dbReference type="InterPro" id="IPR010998">
    <property type="entry name" value="Integrase_recombinase_N"/>
</dbReference>
<dbReference type="GO" id="GO:0006310">
    <property type="term" value="P:DNA recombination"/>
    <property type="evidence" value="ECO:0007669"/>
    <property type="project" value="UniProtKB-KW"/>
</dbReference>
<feature type="domain" description="Tyr recombinase" evidence="6">
    <location>
        <begin position="130"/>
        <end position="347"/>
    </location>
</feature>
<dbReference type="OrthoDB" id="5914130at2"/>
<dbReference type="InterPro" id="IPR052925">
    <property type="entry name" value="Phage_Integrase-like_Recomb"/>
</dbReference>
<dbReference type="Gene3D" id="1.10.150.130">
    <property type="match status" value="1"/>
</dbReference>
<dbReference type="GO" id="GO:0003677">
    <property type="term" value="F:DNA binding"/>
    <property type="evidence" value="ECO:0007669"/>
    <property type="project" value="UniProtKB-UniRule"/>
</dbReference>
<gene>
    <name evidence="8" type="ORF">BFC18_04385</name>
</gene>
<dbReference type="PROSITE" id="PS51898">
    <property type="entry name" value="TYR_RECOMBINASE"/>
    <property type="match status" value="1"/>
</dbReference>
<dbReference type="PANTHER" id="PTHR34605:SF4">
    <property type="entry name" value="DNA ADENINE METHYLTRANSFERASE"/>
    <property type="match status" value="1"/>
</dbReference>
<name>A0A1E7ZFE2_9ALTE</name>
<dbReference type="Proteomes" id="UP000175691">
    <property type="component" value="Unassembled WGS sequence"/>
</dbReference>
<keyword evidence="3" id="KW-0233">DNA recombination</keyword>
<dbReference type="PROSITE" id="PS51900">
    <property type="entry name" value="CB"/>
    <property type="match status" value="1"/>
</dbReference>
<evidence type="ECO:0000259" key="6">
    <source>
        <dbReference type="PROSITE" id="PS51898"/>
    </source>
</evidence>
<dbReference type="InterPro" id="IPR004107">
    <property type="entry name" value="Integrase_SAM-like_N"/>
</dbReference>
<dbReference type="SUPFAM" id="SSF56349">
    <property type="entry name" value="DNA breaking-rejoining enzymes"/>
    <property type="match status" value="1"/>
</dbReference>
<dbReference type="Pfam" id="PF00589">
    <property type="entry name" value="Phage_integrase"/>
    <property type="match status" value="1"/>
</dbReference>
<dbReference type="PANTHER" id="PTHR34605">
    <property type="entry name" value="PHAGE_INTEGRASE DOMAIN-CONTAINING PROTEIN"/>
    <property type="match status" value="1"/>
</dbReference>
<dbReference type="SUPFAM" id="SSF47823">
    <property type="entry name" value="lambda integrase-like, N-terminal domain"/>
    <property type="match status" value="1"/>
</dbReference>
<proteinExistence type="predicted"/>
<dbReference type="EMBL" id="MDHN01000007">
    <property type="protein sequence ID" value="OFC72200.1"/>
    <property type="molecule type" value="Genomic_DNA"/>
</dbReference>
<organism evidence="8 9">
    <name type="scientific">Alteromonas confluentis</name>
    <dbReference type="NCBI Taxonomy" id="1656094"/>
    <lineage>
        <taxon>Bacteria</taxon>
        <taxon>Pseudomonadati</taxon>
        <taxon>Pseudomonadota</taxon>
        <taxon>Gammaproteobacteria</taxon>
        <taxon>Alteromonadales</taxon>
        <taxon>Alteromonadaceae</taxon>
        <taxon>Alteromonas/Salinimonas group</taxon>
        <taxon>Alteromonas</taxon>
    </lineage>
</organism>
<accession>A0A1E7ZFE2</accession>
<reference evidence="8 9" key="1">
    <citation type="submission" date="2016-08" db="EMBL/GenBank/DDBJ databases">
        <authorList>
            <person name="Seilhamer J.J."/>
        </authorList>
    </citation>
    <scope>NUCLEOTIDE SEQUENCE [LARGE SCALE GENOMIC DNA]</scope>
    <source>
        <strain evidence="8 9">KCTC 42603</strain>
    </source>
</reference>
<comment type="caution">
    <text evidence="8">The sequence shown here is derived from an EMBL/GenBank/DDBJ whole genome shotgun (WGS) entry which is preliminary data.</text>
</comment>
<evidence type="ECO:0000256" key="5">
    <source>
        <dbReference type="SAM" id="MobiDB-lite"/>
    </source>
</evidence>
<evidence type="ECO:0000313" key="8">
    <source>
        <dbReference type="EMBL" id="OFC72200.1"/>
    </source>
</evidence>
<keyword evidence="1" id="KW-0229">DNA integration</keyword>
<dbReference type="AlphaFoldDB" id="A0A1E7ZFE2"/>
<evidence type="ECO:0000313" key="9">
    <source>
        <dbReference type="Proteomes" id="UP000175691"/>
    </source>
</evidence>
<dbReference type="InterPro" id="IPR013762">
    <property type="entry name" value="Integrase-like_cat_sf"/>
</dbReference>
<evidence type="ECO:0000259" key="7">
    <source>
        <dbReference type="PROSITE" id="PS51900"/>
    </source>
</evidence>
<feature type="region of interest" description="Disordered" evidence="5">
    <location>
        <begin position="330"/>
        <end position="354"/>
    </location>
</feature>
<evidence type="ECO:0000256" key="4">
    <source>
        <dbReference type="PROSITE-ProRule" id="PRU01248"/>
    </source>
</evidence>
<sequence>MKLPAAQQLQFTECYRDAVNQYFNDIFSRLPKNTQRAYISDFNEFAIFCQQAALPGFNSSFENNEQCVKEYVEMLCQSPLAYRTIKRRLSALSKFLGIAKLPNPIVQSVYLKDFIRLALAENEKYQFSQHQAVPLTVDLLELINERVIPDSLLELRDLALINLMFDGLLRADEVIRVCCEHIDRRSNALLVLTSKSDQAGKGQYRYVSPSTLDMLDEYMAEANFDPSHQCERDSADPRRINKGIVFRRVSNRGHALLPYDESASLKQSLKLEYSSIYRIWKRIAKLAGIKENITPHSGRVGAAVSLAEDGATLPEMQLAGGWRSPEMPGHYGQQAAVRKGGMAKLAKRKGRSGT</sequence>
<dbReference type="STRING" id="1656094.BFC18_04385"/>
<dbReference type="Pfam" id="PF02899">
    <property type="entry name" value="Phage_int_SAM_1"/>
    <property type="match status" value="1"/>
</dbReference>
<evidence type="ECO:0000256" key="3">
    <source>
        <dbReference type="ARBA" id="ARBA00023172"/>
    </source>
</evidence>
<dbReference type="InterPro" id="IPR044068">
    <property type="entry name" value="CB"/>
</dbReference>
<evidence type="ECO:0000256" key="2">
    <source>
        <dbReference type="ARBA" id="ARBA00023125"/>
    </source>
</evidence>
<keyword evidence="2 4" id="KW-0238">DNA-binding</keyword>
<dbReference type="InterPro" id="IPR002104">
    <property type="entry name" value="Integrase_catalytic"/>
</dbReference>
<keyword evidence="9" id="KW-1185">Reference proteome</keyword>
<dbReference type="InterPro" id="IPR011010">
    <property type="entry name" value="DNA_brk_join_enz"/>
</dbReference>
<dbReference type="RefSeq" id="WP_070123730.1">
    <property type="nucleotide sequence ID" value="NZ_MDHN01000007.1"/>
</dbReference>
<protein>
    <submittedName>
        <fullName evidence="8">Recombinase XerD</fullName>
    </submittedName>
</protein>
<evidence type="ECO:0000256" key="1">
    <source>
        <dbReference type="ARBA" id="ARBA00022908"/>
    </source>
</evidence>
<dbReference type="GO" id="GO:0015074">
    <property type="term" value="P:DNA integration"/>
    <property type="evidence" value="ECO:0007669"/>
    <property type="project" value="UniProtKB-KW"/>
</dbReference>
<feature type="domain" description="Core-binding (CB)" evidence="7">
    <location>
        <begin position="13"/>
        <end position="100"/>
    </location>
</feature>